<comment type="pathway">
    <text evidence="2">Nitrogen metabolism; (S)-allantoin degradation; (S)-ureidoglycolate from allantoate (aminidohydrolase route): step 1/1.</text>
</comment>
<dbReference type="PANTHER" id="PTHR12045">
    <property type="entry name" value="ALLANTOICASE"/>
    <property type="match status" value="1"/>
</dbReference>
<dbReference type="InterPro" id="IPR015908">
    <property type="entry name" value="Allantoicase_dom"/>
</dbReference>
<reference evidence="4 5" key="1">
    <citation type="submission" date="2023-05" db="EMBL/GenBank/DDBJ databases">
        <title>Flavobacterium sedimenti sp. nov., isolated from the sediment.</title>
        <authorList>
            <person name="Wu N."/>
        </authorList>
    </citation>
    <scope>NUCLEOTIDE SEQUENCE [LARGE SCALE GENOMIC DNA]</scope>
    <source>
        <strain evidence="4 5">YZ-48</strain>
    </source>
</reference>
<dbReference type="InterPro" id="IPR008979">
    <property type="entry name" value="Galactose-bd-like_sf"/>
</dbReference>
<evidence type="ECO:0000259" key="3">
    <source>
        <dbReference type="Pfam" id="PF03561"/>
    </source>
</evidence>
<dbReference type="EMBL" id="JASGBP010000005">
    <property type="protein sequence ID" value="MDI9257620.1"/>
    <property type="molecule type" value="Genomic_DNA"/>
</dbReference>
<dbReference type="PANTHER" id="PTHR12045:SF3">
    <property type="entry name" value="INACTIVE ALLANTOICASE-RELATED"/>
    <property type="match status" value="1"/>
</dbReference>
<dbReference type="Gene3D" id="2.60.120.260">
    <property type="entry name" value="Galactose-binding domain-like"/>
    <property type="match status" value="2"/>
</dbReference>
<dbReference type="NCBIfam" id="TIGR02961">
    <property type="entry name" value="allantoicase"/>
    <property type="match status" value="1"/>
</dbReference>
<sequence length="338" mass="37784">MAFTKVTEIIKESPAFTQLTDLAAEGLGGKVVYATDDFFAEKENLIKPTRGVFIADKYTDRGKWMDGWESRRKRTPGHDWAVIQLATSGKIKGFDIDTNFFLGNHPPHASIEAIYLENADGITDWDGLAWTEILPKSPLDAGSQNFYACESHEIYTHLRLHIYPDGGVARFRVYGEVFKNWDTFDASQELDLAAAINGGQAIACNDMFFSAMSNLIMPGRGVNMGDGWETKRNRTPNNRDWVILKLAHQGIVNRIIVDTCHFKGNYPDSCSLEGCVSSGDDLTNAEWKTLLPQQKLSADYIHEFRSEVQAIGAVTHVRLTIFPDGGVSRLRLFGKINK</sequence>
<proteinExistence type="inferred from homology"/>
<dbReference type="HAMAP" id="MF_00813">
    <property type="entry name" value="Allantoicase"/>
    <property type="match status" value="1"/>
</dbReference>
<dbReference type="RefSeq" id="WP_283239297.1">
    <property type="nucleotide sequence ID" value="NZ_JASGBP010000005.1"/>
</dbReference>
<evidence type="ECO:0000313" key="4">
    <source>
        <dbReference type="EMBL" id="MDI9257620.1"/>
    </source>
</evidence>
<comment type="similarity">
    <text evidence="1 2">Belongs to the allantoicase family.</text>
</comment>
<name>A0ABT6XRA2_9FLAO</name>
<comment type="catalytic activity">
    <reaction evidence="2">
        <text>allantoate + H2O = (S)-ureidoglycolate + urea</text>
        <dbReference type="Rhea" id="RHEA:11016"/>
        <dbReference type="ChEBI" id="CHEBI:15377"/>
        <dbReference type="ChEBI" id="CHEBI:16199"/>
        <dbReference type="ChEBI" id="CHEBI:17536"/>
        <dbReference type="ChEBI" id="CHEBI:57296"/>
        <dbReference type="EC" id="3.5.3.4"/>
    </reaction>
</comment>
<organism evidence="4 5">
    <name type="scientific">Flavobacterium sedimenticola</name>
    <dbReference type="NCBI Taxonomy" id="3043286"/>
    <lineage>
        <taxon>Bacteria</taxon>
        <taxon>Pseudomonadati</taxon>
        <taxon>Bacteroidota</taxon>
        <taxon>Flavobacteriia</taxon>
        <taxon>Flavobacteriales</taxon>
        <taxon>Flavobacteriaceae</taxon>
        <taxon>Flavobacterium</taxon>
    </lineage>
</organism>
<dbReference type="SUPFAM" id="SSF49785">
    <property type="entry name" value="Galactose-binding domain-like"/>
    <property type="match status" value="2"/>
</dbReference>
<dbReference type="Pfam" id="PF03561">
    <property type="entry name" value="Allantoicase"/>
    <property type="match status" value="2"/>
</dbReference>
<dbReference type="EC" id="3.5.3.4" evidence="2"/>
<evidence type="ECO:0000313" key="5">
    <source>
        <dbReference type="Proteomes" id="UP001230035"/>
    </source>
</evidence>
<evidence type="ECO:0000256" key="1">
    <source>
        <dbReference type="ARBA" id="ARBA00009242"/>
    </source>
</evidence>
<gene>
    <name evidence="2 4" type="primary">alc</name>
    <name evidence="4" type="ORF">QHT84_09365</name>
</gene>
<keyword evidence="2 4" id="KW-0378">Hydrolase</keyword>
<feature type="domain" description="Allantoicase" evidence="3">
    <location>
        <begin position="198"/>
        <end position="336"/>
    </location>
</feature>
<dbReference type="InterPro" id="IPR005164">
    <property type="entry name" value="Allantoicase"/>
</dbReference>
<evidence type="ECO:0000256" key="2">
    <source>
        <dbReference type="HAMAP-Rule" id="MF_00813"/>
    </source>
</evidence>
<accession>A0ABT6XRA2</accession>
<dbReference type="Proteomes" id="UP001230035">
    <property type="component" value="Unassembled WGS sequence"/>
</dbReference>
<dbReference type="GO" id="GO:0004037">
    <property type="term" value="F:allantoicase activity"/>
    <property type="evidence" value="ECO:0007669"/>
    <property type="project" value="UniProtKB-EC"/>
</dbReference>
<dbReference type="PIRSF" id="PIRSF016516">
    <property type="entry name" value="Allantoicase"/>
    <property type="match status" value="1"/>
</dbReference>
<protein>
    <recommendedName>
        <fullName evidence="2">Probable allantoicase</fullName>
        <ecNumber evidence="2">3.5.3.4</ecNumber>
    </recommendedName>
    <alternativeName>
        <fullName evidence="2">Allantoate amidinohydrolase</fullName>
    </alternativeName>
</protein>
<feature type="domain" description="Allantoicase" evidence="3">
    <location>
        <begin position="28"/>
        <end position="177"/>
    </location>
</feature>
<keyword evidence="2" id="KW-0659">Purine metabolism</keyword>
<keyword evidence="5" id="KW-1185">Reference proteome</keyword>
<comment type="caution">
    <text evidence="4">The sequence shown here is derived from an EMBL/GenBank/DDBJ whole genome shotgun (WGS) entry which is preliminary data.</text>
</comment>